<dbReference type="Proteomes" id="UP000461670">
    <property type="component" value="Unassembled WGS sequence"/>
</dbReference>
<evidence type="ECO:0000259" key="5">
    <source>
        <dbReference type="Pfam" id="PF13360"/>
    </source>
</evidence>
<dbReference type="PANTHER" id="PTHR34512">
    <property type="entry name" value="CELL SURFACE PROTEIN"/>
    <property type="match status" value="1"/>
</dbReference>
<organism evidence="6 7">
    <name type="scientific">Paracidovorax wautersii</name>
    <dbReference type="NCBI Taxonomy" id="1177982"/>
    <lineage>
        <taxon>Bacteria</taxon>
        <taxon>Pseudomonadati</taxon>
        <taxon>Pseudomonadota</taxon>
        <taxon>Betaproteobacteria</taxon>
        <taxon>Burkholderiales</taxon>
        <taxon>Comamonadaceae</taxon>
        <taxon>Paracidovorax</taxon>
    </lineage>
</organism>
<reference evidence="7" key="1">
    <citation type="journal article" date="2020" name="MBio">
        <title>Horizontal gene transfer to a defensive symbiont with a reduced genome amongst a multipartite beetle microbiome.</title>
        <authorList>
            <person name="Waterworth S.C."/>
            <person name="Florez L.V."/>
            <person name="Rees E.R."/>
            <person name="Hertweck C."/>
            <person name="Kaltenpoth M."/>
            <person name="Kwan J.C."/>
        </authorList>
    </citation>
    <scope>NUCLEOTIDE SEQUENCE [LARGE SCALE GENOMIC DNA]</scope>
</reference>
<evidence type="ECO:0000313" key="6">
    <source>
        <dbReference type="EMBL" id="KAF1022790.1"/>
    </source>
</evidence>
<accession>A0A7V8FQV8</accession>
<comment type="subunit">
    <text evidence="4">Part of the Bam complex.</text>
</comment>
<dbReference type="SUPFAM" id="SSF50998">
    <property type="entry name" value="Quinoprotein alcohol dehydrogenase-like"/>
    <property type="match status" value="1"/>
</dbReference>
<dbReference type="GO" id="GO:0009279">
    <property type="term" value="C:cell outer membrane"/>
    <property type="evidence" value="ECO:0007669"/>
    <property type="project" value="UniProtKB-SubCell"/>
</dbReference>
<evidence type="ECO:0000256" key="2">
    <source>
        <dbReference type="ARBA" id="ARBA00023136"/>
    </source>
</evidence>
<sequence>MKSKRSLAFPRFQAGLAAVVVALVLAACSSSGKKPVPKPLPANPALLGVQQIWKADIGAVDSQLAIRVSADGSQLAVAGGKGDVFAFNAATGQQIWRANVGARVVAGVGSDGQLTSVVTENNDLVTLKDGKEAWRQPLGARTYTPPLVAGKRVFVLTADRLLALDGETGRRLWSQPRVGEPLMLRQAGALFPMGNTLVAGVGGRLLGLDPNTGELQWQAPIAVSRGANDIERLVEVVGGVSRQGGVVCARAYQARVGCLDVARGNVLWSKNANGYTGVGGDADRVYGTESDGRVLAWRRGTGDEAWNTEAFRYRTLSAPLALGRAVAFGDADGNVHLLSREDGSVLARLTTDGSAIGVQPVLAGNTLVVVTTKGALYGFRPQ</sequence>
<dbReference type="InterPro" id="IPR018391">
    <property type="entry name" value="PQQ_b-propeller_rpt"/>
</dbReference>
<dbReference type="InterPro" id="IPR015943">
    <property type="entry name" value="WD40/YVTN_repeat-like_dom_sf"/>
</dbReference>
<dbReference type="InterPro" id="IPR002372">
    <property type="entry name" value="PQQ_rpt_dom"/>
</dbReference>
<proteinExistence type="inferred from homology"/>
<keyword evidence="4" id="KW-0564">Palmitate</keyword>
<dbReference type="EMBL" id="WNDQ01000009">
    <property type="protein sequence ID" value="KAF1022790.1"/>
    <property type="molecule type" value="Genomic_DNA"/>
</dbReference>
<comment type="caution">
    <text evidence="6">The sequence shown here is derived from an EMBL/GenBank/DDBJ whole genome shotgun (WGS) entry which is preliminary data.</text>
</comment>
<keyword evidence="2 4" id="KW-0472">Membrane</keyword>
<feature type="domain" description="Pyrrolo-quinoline quinone repeat" evidence="5">
    <location>
        <begin position="81"/>
        <end position="308"/>
    </location>
</feature>
<dbReference type="InterPro" id="IPR011047">
    <property type="entry name" value="Quinoprotein_ADH-like_sf"/>
</dbReference>
<comment type="subcellular location">
    <subcellularLocation>
        <location evidence="4">Cell outer membrane</location>
        <topology evidence="4">Lipid-anchor</topology>
    </subcellularLocation>
</comment>
<dbReference type="PROSITE" id="PS51257">
    <property type="entry name" value="PROKAR_LIPOPROTEIN"/>
    <property type="match status" value="1"/>
</dbReference>
<dbReference type="NCBIfam" id="TIGR03300">
    <property type="entry name" value="assembly_YfgL"/>
    <property type="match status" value="1"/>
</dbReference>
<dbReference type="PANTHER" id="PTHR34512:SF30">
    <property type="entry name" value="OUTER MEMBRANE PROTEIN ASSEMBLY FACTOR BAMB"/>
    <property type="match status" value="1"/>
</dbReference>
<keyword evidence="1 4" id="KW-0732">Signal</keyword>
<evidence type="ECO:0000256" key="4">
    <source>
        <dbReference type="HAMAP-Rule" id="MF_00923"/>
    </source>
</evidence>
<evidence type="ECO:0000256" key="3">
    <source>
        <dbReference type="ARBA" id="ARBA00023237"/>
    </source>
</evidence>
<dbReference type="InterPro" id="IPR017687">
    <property type="entry name" value="BamB"/>
</dbReference>
<protein>
    <recommendedName>
        <fullName evidence="4">Outer membrane protein assembly factor BamB</fullName>
    </recommendedName>
</protein>
<name>A0A7V8FQV8_9BURK</name>
<evidence type="ECO:0000256" key="1">
    <source>
        <dbReference type="ARBA" id="ARBA00022729"/>
    </source>
</evidence>
<dbReference type="GO" id="GO:0043165">
    <property type="term" value="P:Gram-negative-bacterium-type cell outer membrane assembly"/>
    <property type="evidence" value="ECO:0007669"/>
    <property type="project" value="UniProtKB-UniRule"/>
</dbReference>
<comment type="similarity">
    <text evidence="4">Belongs to the BamB family.</text>
</comment>
<dbReference type="HAMAP" id="MF_00923">
    <property type="entry name" value="OM_assembly_BamB"/>
    <property type="match status" value="1"/>
</dbReference>
<dbReference type="Gene3D" id="2.130.10.10">
    <property type="entry name" value="YVTN repeat-like/Quinoprotein amine dehydrogenase"/>
    <property type="match status" value="1"/>
</dbReference>
<dbReference type="GO" id="GO:0051205">
    <property type="term" value="P:protein insertion into membrane"/>
    <property type="evidence" value="ECO:0007669"/>
    <property type="project" value="UniProtKB-UniRule"/>
</dbReference>
<evidence type="ECO:0000313" key="7">
    <source>
        <dbReference type="Proteomes" id="UP000461670"/>
    </source>
</evidence>
<dbReference type="SMART" id="SM00564">
    <property type="entry name" value="PQQ"/>
    <property type="match status" value="4"/>
</dbReference>
<keyword evidence="4" id="KW-0449">Lipoprotein</keyword>
<keyword evidence="3 4" id="KW-0998">Cell outer membrane</keyword>
<comment type="function">
    <text evidence="4">Part of the outer membrane protein assembly complex, which is involved in assembly and insertion of beta-barrel proteins into the outer membrane.</text>
</comment>
<dbReference type="AlphaFoldDB" id="A0A7V8FQV8"/>
<gene>
    <name evidence="4 6" type="primary">bamB</name>
    <name evidence="6" type="ORF">GAK30_00947</name>
</gene>
<dbReference type="Pfam" id="PF13360">
    <property type="entry name" value="PQQ_2"/>
    <property type="match status" value="1"/>
</dbReference>